<reference evidence="1 2" key="1">
    <citation type="submission" date="2020-08" db="EMBL/GenBank/DDBJ databases">
        <title>Sequencing the genomes of 1000 actinobacteria strains.</title>
        <authorList>
            <person name="Klenk H.-P."/>
        </authorList>
    </citation>
    <scope>NUCLEOTIDE SEQUENCE [LARGE SCALE GENOMIC DNA]</scope>
    <source>
        <strain evidence="1 2">DSM 44593</strain>
    </source>
</reference>
<evidence type="ECO:0000313" key="2">
    <source>
        <dbReference type="Proteomes" id="UP000578077"/>
    </source>
</evidence>
<name>A0A841EIN9_9ACTN</name>
<proteinExistence type="predicted"/>
<evidence type="ECO:0008006" key="3">
    <source>
        <dbReference type="Google" id="ProtNLM"/>
    </source>
</evidence>
<protein>
    <recommendedName>
        <fullName evidence="3">Major capsid protein</fullName>
    </recommendedName>
</protein>
<accession>A0A841EIN9</accession>
<sequence>MAHQFLNPEVVARAALSALRNRTILGSLVYRDAEREFGGGSGDTITIRRPPSFVAKEFVRANGVELQDIRESGVKLTLDKFLDVSVSLTAEELTLDLRDMTTQVITPAMTAIADGVEERVAATLNGLPAGPTWDTADPVSTISAARMRLNKLKAPLTRRALVCSPEAAKLLLDTDIVRRADASGNGGQTLREASLGRLMGFDIYECNALPEPSTAFAFHPEACSLAVRAPALPVGEVDGSSQAFEGFAVRATRGYDITKKTNLLSFDTLIGSALINHSGDTANPLHLGMKLALPAEPAATARTKKAA</sequence>
<comment type="caution">
    <text evidence="1">The sequence shown here is derived from an EMBL/GenBank/DDBJ whole genome shotgun (WGS) entry which is preliminary data.</text>
</comment>
<dbReference type="Pfam" id="PF25209">
    <property type="entry name" value="Phage_capsid_4"/>
    <property type="match status" value="1"/>
</dbReference>
<organism evidence="1 2">
    <name type="scientific">Streptomonospora salina</name>
    <dbReference type="NCBI Taxonomy" id="104205"/>
    <lineage>
        <taxon>Bacteria</taxon>
        <taxon>Bacillati</taxon>
        <taxon>Actinomycetota</taxon>
        <taxon>Actinomycetes</taxon>
        <taxon>Streptosporangiales</taxon>
        <taxon>Nocardiopsidaceae</taxon>
        <taxon>Streptomonospora</taxon>
    </lineage>
</organism>
<dbReference type="EMBL" id="JACHLY010000001">
    <property type="protein sequence ID" value="MBB6000220.1"/>
    <property type="molecule type" value="Genomic_DNA"/>
</dbReference>
<dbReference type="RefSeq" id="WP_184637511.1">
    <property type="nucleotide sequence ID" value="NZ_BAABKT010000029.1"/>
</dbReference>
<gene>
    <name evidence="1" type="ORF">HNR25_003971</name>
</gene>
<keyword evidence="2" id="KW-1185">Reference proteome</keyword>
<evidence type="ECO:0000313" key="1">
    <source>
        <dbReference type="EMBL" id="MBB6000220.1"/>
    </source>
</evidence>
<dbReference type="Proteomes" id="UP000578077">
    <property type="component" value="Unassembled WGS sequence"/>
</dbReference>
<dbReference type="AlphaFoldDB" id="A0A841EIN9"/>